<feature type="domain" description="N-acetyltransferase" evidence="1">
    <location>
        <begin position="1"/>
        <end position="136"/>
    </location>
</feature>
<feature type="non-terminal residue" evidence="2">
    <location>
        <position position="179"/>
    </location>
</feature>
<protein>
    <submittedName>
        <fullName evidence="2">GNAT family N-acetyltransferase</fullName>
    </submittedName>
</protein>
<dbReference type="InterPro" id="IPR016181">
    <property type="entry name" value="Acyl_CoA_acyltransferase"/>
</dbReference>
<dbReference type="Pfam" id="PF13527">
    <property type="entry name" value="Acetyltransf_9"/>
    <property type="match status" value="1"/>
</dbReference>
<evidence type="ECO:0000259" key="1">
    <source>
        <dbReference type="PROSITE" id="PS51186"/>
    </source>
</evidence>
<dbReference type="PANTHER" id="PTHR37817">
    <property type="entry name" value="N-ACETYLTRANSFERASE EIS"/>
    <property type="match status" value="1"/>
</dbReference>
<dbReference type="GO" id="GO:0034069">
    <property type="term" value="F:aminoglycoside N-acetyltransferase activity"/>
    <property type="evidence" value="ECO:0007669"/>
    <property type="project" value="TreeGrafter"/>
</dbReference>
<evidence type="ECO:0000313" key="2">
    <source>
        <dbReference type="EMBL" id="HIW87952.1"/>
    </source>
</evidence>
<dbReference type="Proteomes" id="UP000824267">
    <property type="component" value="Unassembled WGS sequence"/>
</dbReference>
<dbReference type="AlphaFoldDB" id="A0A9D1RJU5"/>
<dbReference type="PANTHER" id="PTHR37817:SF1">
    <property type="entry name" value="N-ACETYLTRANSFERASE EIS"/>
    <property type="match status" value="1"/>
</dbReference>
<dbReference type="InterPro" id="IPR051554">
    <property type="entry name" value="Acetyltransferase_Eis"/>
</dbReference>
<accession>A0A9D1RJU5</accession>
<evidence type="ECO:0000313" key="3">
    <source>
        <dbReference type="Proteomes" id="UP000824267"/>
    </source>
</evidence>
<dbReference type="EMBL" id="DXGG01000213">
    <property type="protein sequence ID" value="HIW87952.1"/>
    <property type="molecule type" value="Genomic_DNA"/>
</dbReference>
<dbReference type="GO" id="GO:0030649">
    <property type="term" value="P:aminoglycoside antibiotic catabolic process"/>
    <property type="evidence" value="ECO:0007669"/>
    <property type="project" value="TreeGrafter"/>
</dbReference>
<name>A0A9D1RJU5_9BACT</name>
<dbReference type="InterPro" id="IPR000182">
    <property type="entry name" value="GNAT_dom"/>
</dbReference>
<comment type="caution">
    <text evidence="2">The sequence shown here is derived from an EMBL/GenBank/DDBJ whole genome shotgun (WGS) entry which is preliminary data.</text>
</comment>
<reference evidence="2" key="1">
    <citation type="journal article" date="2021" name="PeerJ">
        <title>Extensive microbial diversity within the chicken gut microbiome revealed by metagenomics and culture.</title>
        <authorList>
            <person name="Gilroy R."/>
            <person name="Ravi A."/>
            <person name="Getino M."/>
            <person name="Pursley I."/>
            <person name="Horton D.L."/>
            <person name="Alikhan N.F."/>
            <person name="Baker D."/>
            <person name="Gharbi K."/>
            <person name="Hall N."/>
            <person name="Watson M."/>
            <person name="Adriaenssens E.M."/>
            <person name="Foster-Nyarko E."/>
            <person name="Jarju S."/>
            <person name="Secka A."/>
            <person name="Antonio M."/>
            <person name="Oren A."/>
            <person name="Chaudhuri R.R."/>
            <person name="La Ragione R."/>
            <person name="Hildebrand F."/>
            <person name="Pallen M.J."/>
        </authorList>
    </citation>
    <scope>NUCLEOTIDE SEQUENCE</scope>
    <source>
        <strain evidence="2">Gambia16-930</strain>
    </source>
</reference>
<gene>
    <name evidence="2" type="ORF">IAC47_06740</name>
</gene>
<dbReference type="PROSITE" id="PS51186">
    <property type="entry name" value="GNAT"/>
    <property type="match status" value="1"/>
</dbReference>
<dbReference type="Gene3D" id="3.40.630.30">
    <property type="match status" value="1"/>
</dbReference>
<dbReference type="SUPFAM" id="SSF55729">
    <property type="entry name" value="Acyl-CoA N-acyltransferases (Nat)"/>
    <property type="match status" value="1"/>
</dbReference>
<reference evidence="2" key="2">
    <citation type="submission" date="2021-04" db="EMBL/GenBank/DDBJ databases">
        <authorList>
            <person name="Gilroy R."/>
        </authorList>
    </citation>
    <scope>NUCLEOTIDE SEQUENCE</scope>
    <source>
        <strain evidence="2">Gambia16-930</strain>
    </source>
</reference>
<dbReference type="CDD" id="cd04301">
    <property type="entry name" value="NAT_SF"/>
    <property type="match status" value="1"/>
</dbReference>
<proteinExistence type="predicted"/>
<organism evidence="2 3">
    <name type="scientific">Candidatus Onthomorpha intestinigallinarum</name>
    <dbReference type="NCBI Taxonomy" id="2840880"/>
    <lineage>
        <taxon>Bacteria</taxon>
        <taxon>Pseudomonadati</taxon>
        <taxon>Bacteroidota</taxon>
        <taxon>Bacteroidia</taxon>
        <taxon>Bacteroidales</taxon>
        <taxon>Candidatus Onthomorpha</taxon>
    </lineage>
</organism>
<sequence length="179" mass="20944">MSIERQAKELWHKTFKDKVKFIDEFFDLYYTPDTFFHTSDKGKLTCMLFATPYRLSLGENILSAAYICSVCTDEQYRSRGMAGRLIARTEEELKEKGFDAVFLMAADESLVEYYKRFGYRSCGIEQSGVYDKKDMTSDCKGFELIQSKQFDMELFNKLAIHRRNTTIHSEKTLALYRNS</sequence>